<dbReference type="RefSeq" id="WP_244020881.1">
    <property type="nucleotide sequence ID" value="NZ_JALHLF010000039.1"/>
</dbReference>
<evidence type="ECO:0000259" key="6">
    <source>
        <dbReference type="Pfam" id="PF05433"/>
    </source>
</evidence>
<dbReference type="InterPro" id="IPR008816">
    <property type="entry name" value="Gly_zipper_2TM_dom"/>
</dbReference>
<keyword evidence="4" id="KW-0449">Lipoprotein</keyword>
<name>A0ABT0BDY7_9SPHN</name>
<comment type="caution">
    <text evidence="7">The sequence shown here is derived from an EMBL/GenBank/DDBJ whole genome shotgun (WGS) entry which is preliminary data.</text>
</comment>
<protein>
    <recommendedName>
        <fullName evidence="3">17 kDa surface antigen</fullName>
    </recommendedName>
</protein>
<gene>
    <name evidence="7" type="ORF">MTR62_11240</name>
</gene>
<evidence type="ECO:0000256" key="2">
    <source>
        <dbReference type="ARBA" id="ARBA00008681"/>
    </source>
</evidence>
<evidence type="ECO:0000313" key="8">
    <source>
        <dbReference type="Proteomes" id="UP001162881"/>
    </source>
</evidence>
<accession>A0ABT0BDY7</accession>
<evidence type="ECO:0000256" key="5">
    <source>
        <dbReference type="SAM" id="SignalP"/>
    </source>
</evidence>
<sequence length="171" mass="17500">MTLVKYTLAILLIAAAGLSGLTARPAHAAGCEKGNTGKILGGIAGGIAGGILGNKIARGKAGTIVGALVGVIAGTQIGKKLDRCQQEEVAKASKASLDTNRFGKDSQKPVIDPATGERIGTVETVRADTASTYECRVQRITVRDPATGEEMVEPIKQCRSGKNGAFEPVAA</sequence>
<feature type="signal peptide" evidence="5">
    <location>
        <begin position="1"/>
        <end position="28"/>
    </location>
</feature>
<comment type="similarity">
    <text evidence="2">Belongs to the rickettsiale 17 kDa surface antigen family.</text>
</comment>
<proteinExistence type="inferred from homology"/>
<dbReference type="EMBL" id="JALHLF010000039">
    <property type="protein sequence ID" value="MCJ2183260.1"/>
    <property type="molecule type" value="Genomic_DNA"/>
</dbReference>
<evidence type="ECO:0000256" key="4">
    <source>
        <dbReference type="ARBA" id="ARBA00023288"/>
    </source>
</evidence>
<keyword evidence="5" id="KW-0732">Signal</keyword>
<evidence type="ECO:0000256" key="1">
    <source>
        <dbReference type="ARBA" id="ARBA00004459"/>
    </source>
</evidence>
<dbReference type="Proteomes" id="UP001162881">
    <property type="component" value="Unassembled WGS sequence"/>
</dbReference>
<feature type="chain" id="PRO_5045915866" description="17 kDa surface antigen" evidence="5">
    <location>
        <begin position="29"/>
        <end position="171"/>
    </location>
</feature>
<feature type="domain" description="Glycine zipper 2TM" evidence="6">
    <location>
        <begin position="40"/>
        <end position="78"/>
    </location>
</feature>
<evidence type="ECO:0000256" key="3">
    <source>
        <dbReference type="ARBA" id="ARBA00015281"/>
    </source>
</evidence>
<reference evidence="7" key="1">
    <citation type="submission" date="2022-03" db="EMBL/GenBank/DDBJ databases">
        <title>Identification of a novel bacterium isolated from mangrove sediments.</title>
        <authorList>
            <person name="Pan X."/>
        </authorList>
    </citation>
    <scope>NUCLEOTIDE SEQUENCE</scope>
    <source>
        <strain evidence="7">B1949</strain>
    </source>
</reference>
<keyword evidence="8" id="KW-1185">Reference proteome</keyword>
<organism evidence="7 8">
    <name type="scientific">Novosphingobium organovorum</name>
    <dbReference type="NCBI Taxonomy" id="2930092"/>
    <lineage>
        <taxon>Bacteria</taxon>
        <taxon>Pseudomonadati</taxon>
        <taxon>Pseudomonadota</taxon>
        <taxon>Alphaproteobacteria</taxon>
        <taxon>Sphingomonadales</taxon>
        <taxon>Sphingomonadaceae</taxon>
        <taxon>Novosphingobium</taxon>
    </lineage>
</organism>
<dbReference type="Pfam" id="PF05433">
    <property type="entry name" value="Rick_17kDa_Anti"/>
    <property type="match status" value="1"/>
</dbReference>
<evidence type="ECO:0000313" key="7">
    <source>
        <dbReference type="EMBL" id="MCJ2183260.1"/>
    </source>
</evidence>
<comment type="subcellular location">
    <subcellularLocation>
        <location evidence="1">Cell outer membrane</location>
        <topology evidence="1">Lipid-anchor</topology>
    </subcellularLocation>
</comment>